<organism evidence="1 2">
    <name type="scientific">Penicillium cosmopolitanum</name>
    <dbReference type="NCBI Taxonomy" id="1131564"/>
    <lineage>
        <taxon>Eukaryota</taxon>
        <taxon>Fungi</taxon>
        <taxon>Dikarya</taxon>
        <taxon>Ascomycota</taxon>
        <taxon>Pezizomycotina</taxon>
        <taxon>Eurotiomycetes</taxon>
        <taxon>Eurotiomycetidae</taxon>
        <taxon>Eurotiales</taxon>
        <taxon>Aspergillaceae</taxon>
        <taxon>Penicillium</taxon>
    </lineage>
</organism>
<sequence>MVVVVDVVVVDVEVVRKLRRNSDCTSVQAHSPIACKKTLNLTLDTQNGNATTVFATCPTIMVDFGCGIPGNGMVVLLTPGQMGWGDQGGFTYPGTHEIRAQRLVWQYRSPLDLFTLFLFLSARIRQYAGPNRTRASSSGSRYFWKL</sequence>
<name>A0A9X0BFA6_9EURO</name>
<reference evidence="1" key="2">
    <citation type="journal article" date="2023" name="IMA Fungus">
        <title>Comparative genomic study of the Penicillium genus elucidates a diverse pangenome and 15 lateral gene transfer events.</title>
        <authorList>
            <person name="Petersen C."/>
            <person name="Sorensen T."/>
            <person name="Nielsen M.R."/>
            <person name="Sondergaard T.E."/>
            <person name="Sorensen J.L."/>
            <person name="Fitzpatrick D.A."/>
            <person name="Frisvad J.C."/>
            <person name="Nielsen K.L."/>
        </authorList>
    </citation>
    <scope>NUCLEOTIDE SEQUENCE</scope>
    <source>
        <strain evidence="1">IBT 29677</strain>
    </source>
</reference>
<dbReference type="GeneID" id="81363643"/>
<keyword evidence="2" id="KW-1185">Reference proteome</keyword>
<comment type="caution">
    <text evidence="1">The sequence shown here is derived from an EMBL/GenBank/DDBJ whole genome shotgun (WGS) entry which is preliminary data.</text>
</comment>
<accession>A0A9X0BFA6</accession>
<dbReference type="AlphaFoldDB" id="A0A9X0BFA6"/>
<reference evidence="1" key="1">
    <citation type="submission" date="2022-12" db="EMBL/GenBank/DDBJ databases">
        <authorList>
            <person name="Petersen C."/>
        </authorList>
    </citation>
    <scope>NUCLEOTIDE SEQUENCE</scope>
    <source>
        <strain evidence="1">IBT 29677</strain>
    </source>
</reference>
<evidence type="ECO:0000313" key="1">
    <source>
        <dbReference type="EMBL" id="KAJ5414918.1"/>
    </source>
</evidence>
<dbReference type="RefSeq" id="XP_056494764.1">
    <property type="nucleotide sequence ID" value="XM_056624663.1"/>
</dbReference>
<dbReference type="EMBL" id="JAPZBU010000001">
    <property type="protein sequence ID" value="KAJ5414918.1"/>
    <property type="molecule type" value="Genomic_DNA"/>
</dbReference>
<dbReference type="Proteomes" id="UP001147747">
    <property type="component" value="Unassembled WGS sequence"/>
</dbReference>
<gene>
    <name evidence="1" type="ORF">N7509_000016</name>
</gene>
<proteinExistence type="predicted"/>
<evidence type="ECO:0000313" key="2">
    <source>
        <dbReference type="Proteomes" id="UP001147747"/>
    </source>
</evidence>
<protein>
    <submittedName>
        <fullName evidence="1">Uncharacterized protein</fullName>
    </submittedName>
</protein>